<dbReference type="Proteomes" id="UP001162501">
    <property type="component" value="Chromosome 22"/>
</dbReference>
<evidence type="ECO:0000313" key="2">
    <source>
        <dbReference type="Proteomes" id="UP001162501"/>
    </source>
</evidence>
<evidence type="ECO:0000313" key="1">
    <source>
        <dbReference type="EMBL" id="CAN0175214.1"/>
    </source>
</evidence>
<sequence>MSQLRAEPCSEVTAAAVCKPTFSAKLSAQALAEIHTHPFGKGTYSSSAKISVQDGFKMSTNQFVYLCTYQDFEGRVGPPAGPHGGGSPLGPRSLGHFVQEQPSSRYQLFFRCWLLLTGFLLA</sequence>
<proteinExistence type="predicted"/>
<organism evidence="1 2">
    <name type="scientific">Rangifer tarandus platyrhynchus</name>
    <name type="common">Svalbard reindeer</name>
    <dbReference type="NCBI Taxonomy" id="3082113"/>
    <lineage>
        <taxon>Eukaryota</taxon>
        <taxon>Metazoa</taxon>
        <taxon>Chordata</taxon>
        <taxon>Craniata</taxon>
        <taxon>Vertebrata</taxon>
        <taxon>Euteleostomi</taxon>
        <taxon>Mammalia</taxon>
        <taxon>Eutheria</taxon>
        <taxon>Laurasiatheria</taxon>
        <taxon>Artiodactyla</taxon>
        <taxon>Ruminantia</taxon>
        <taxon>Pecora</taxon>
        <taxon>Cervidae</taxon>
        <taxon>Odocoileinae</taxon>
        <taxon>Rangifer</taxon>
    </lineage>
</organism>
<reference evidence="1" key="1">
    <citation type="submission" date="2023-05" db="EMBL/GenBank/DDBJ databases">
        <authorList>
            <consortium name="ELIXIR-Norway"/>
        </authorList>
    </citation>
    <scope>NUCLEOTIDE SEQUENCE</scope>
</reference>
<reference evidence="1" key="2">
    <citation type="submission" date="2025-03" db="EMBL/GenBank/DDBJ databases">
        <authorList>
            <consortium name="ELIXIR-Norway"/>
            <consortium name="Elixir Norway"/>
        </authorList>
    </citation>
    <scope>NUCLEOTIDE SEQUENCE</scope>
</reference>
<accession>A0AC59Z2H6</accession>
<gene>
    <name evidence="1" type="ORF">MRATA1EN22A_LOCUS13179</name>
</gene>
<protein>
    <submittedName>
        <fullName evidence="1">Uncharacterized protein</fullName>
    </submittedName>
</protein>
<name>A0AC59Z2H6_RANTA</name>
<dbReference type="EMBL" id="OX596106">
    <property type="protein sequence ID" value="CAN0175214.1"/>
    <property type="molecule type" value="Genomic_DNA"/>
</dbReference>